<organism evidence="3 4">
    <name type="scientific">Ochrobactrum soli</name>
    <dbReference type="NCBI Taxonomy" id="2448455"/>
    <lineage>
        <taxon>Bacteria</taxon>
        <taxon>Pseudomonadati</taxon>
        <taxon>Pseudomonadota</taxon>
        <taxon>Alphaproteobacteria</taxon>
        <taxon>Hyphomicrobiales</taxon>
        <taxon>Brucellaceae</taxon>
        <taxon>Brucella/Ochrobactrum group</taxon>
        <taxon>Ochrobactrum</taxon>
    </lineage>
</organism>
<feature type="region of interest" description="Disordered" evidence="1">
    <location>
        <begin position="650"/>
        <end position="708"/>
    </location>
</feature>
<dbReference type="PANTHER" id="PTHR30441">
    <property type="entry name" value="DUF748 DOMAIN-CONTAINING PROTEIN"/>
    <property type="match status" value="1"/>
</dbReference>
<dbReference type="GO" id="GO:0090313">
    <property type="term" value="P:regulation of protein targeting to membrane"/>
    <property type="evidence" value="ECO:0007669"/>
    <property type="project" value="TreeGrafter"/>
</dbReference>
<feature type="compositionally biased region" description="Basic and acidic residues" evidence="1">
    <location>
        <begin position="1202"/>
        <end position="1240"/>
    </location>
</feature>
<dbReference type="RefSeq" id="WP_109369390.1">
    <property type="nucleotide sequence ID" value="NZ_OOFM01000005.1"/>
</dbReference>
<evidence type="ECO:0000259" key="2">
    <source>
        <dbReference type="Pfam" id="PF05170"/>
    </source>
</evidence>
<feature type="region of interest" description="Disordered" evidence="1">
    <location>
        <begin position="1202"/>
        <end position="1285"/>
    </location>
</feature>
<feature type="compositionally biased region" description="Low complexity" evidence="1">
    <location>
        <begin position="1245"/>
        <end position="1255"/>
    </location>
</feature>
<dbReference type="InterPro" id="IPR017023">
    <property type="entry name" value="UCP034039"/>
</dbReference>
<protein>
    <recommendedName>
        <fullName evidence="2">AsmA domain-containing protein</fullName>
    </recommendedName>
</protein>
<dbReference type="InterPro" id="IPR007844">
    <property type="entry name" value="AsmA"/>
</dbReference>
<proteinExistence type="predicted"/>
<dbReference type="Proteomes" id="UP000246073">
    <property type="component" value="Unassembled WGS sequence"/>
</dbReference>
<dbReference type="Pfam" id="PF05170">
    <property type="entry name" value="AsmA"/>
    <property type="match status" value="1"/>
</dbReference>
<feature type="compositionally biased region" description="Polar residues" evidence="1">
    <location>
        <begin position="673"/>
        <end position="687"/>
    </location>
</feature>
<dbReference type="InterPro" id="IPR052894">
    <property type="entry name" value="AsmA-related"/>
</dbReference>
<accession>A0A2P9HNW8</accession>
<sequence length="1285" mass="135406">MGRIFVIVGGLLVLLLTAALVVPPFVDWSGYRADFEREASRILGRPVKVAGDVNARLLPFPSVTFSDVRVGADATHPVMTLARFSMDAELMPFLRGQVLIFDMRVERPRVSISLDKDGKVDWAIRPSTPLDPSQIKVERLSISDGTVTLHDLASGRVHEATGLNAVLSANSLAGPWQAQSSFSLAGRKLSVDLTSGEAKPDGSLRLRARVSPEAIPAAFETDGDIVLKDGRLNYAGDFSLRSSDMVAQNAKSQKDASADKPFFSGLRLTGKFAADTDRFDASEFRMEQGPADNPYVVNGKALIDYGNVPRFEISADGQQIFWGPSETAEDQQVASAMPLTDRIAIARRVLEQLPIPTIPGRIDLRLPAVVAGGTTIRSVTINAEPDGGDWNIRQFAADLPGRTKVEAKGRLSVGDDFGFKGEMLVASRQPSGLATWLNETVDESIRALDGAGFSGKVDLRDGMQRIDDLEIGLGKTWLKGSLLRQVNGAAQPTIDVNLQGGAVESDALQAFVSFFSGGEGLALLDAQTLNVGFKAGPVRFKDMEAANVDLAMRLHDGRFDFDRLMISDVADATLTATGAYEPFANSPSGKLDATILSGDLSRFIALIANRYPQLPLFHALSARAANFPGLFEDSEINVIANAVAPVRPETQANPVKNGAAKGKSARPAETRPKTSPGSGEFSFSVTGKTGGMKLDLSGTASGGETEADPLQMQMNGTASSEQGEAVLALIGLPSLPLGLAGELTADLTMQGAPSAGMRTLLKLTAPDGTASADGVISLIGNDIAASGKAQVKSADLQPFIATAGYALPGYGAGLSAELSSDFQFAKGILRFPNLAGQLGGEDVSARLEANFADSGLPQLKGEAKLASLEVDGLAAIMLGQDAFEPAKPTEKSIWPRGAFAVRPSLPLLIDVKLNVAEAHMQGFGTATEFSTRLQKTIDSLSLTELTGNWAGGYLVGTLSLRNSDKNALLSTDLKWSGADLANFYHLEDGSAPLGGVVKAAVTLNGSGENAAALVGSLAGTATVDVEKFAVAGLDGAALPAMVAAADGIGDQPAGDEKLDAKRFAAIADKAVAPDARFTPGDARFEFTVAGGTARMSAANLSDGNAALLSDLQFDLSTLGVGGSGTFTFQGDEGAQTGLAPQVAFTIGGTYDRPEVKLDRQPLVQFLTQRALEREQERVEAMQASLMEKQRLRRQLGVLEADAAERERAQQEDETRRRSEAAARVAAEKQAEEKKRRESEQPRPANPEGGAENGAAMPLASPQGGQSLNEFLKSLEPAPSAPVPQP</sequence>
<dbReference type="PANTHER" id="PTHR30441:SF4">
    <property type="entry name" value="PROTEIN ASMA"/>
    <property type="match status" value="1"/>
</dbReference>
<dbReference type="EMBL" id="OOFM01000005">
    <property type="protein sequence ID" value="SPL65828.1"/>
    <property type="molecule type" value="Genomic_DNA"/>
</dbReference>
<evidence type="ECO:0000313" key="3">
    <source>
        <dbReference type="EMBL" id="SPL65828.1"/>
    </source>
</evidence>
<evidence type="ECO:0000256" key="1">
    <source>
        <dbReference type="SAM" id="MobiDB-lite"/>
    </source>
</evidence>
<evidence type="ECO:0000313" key="4">
    <source>
        <dbReference type="Proteomes" id="UP000246073"/>
    </source>
</evidence>
<gene>
    <name evidence="3" type="ORF">OHAE_1695</name>
</gene>
<reference evidence="4" key="1">
    <citation type="submission" date="2017-12" db="EMBL/GenBank/DDBJ databases">
        <authorList>
            <person name="Diaz M."/>
        </authorList>
    </citation>
    <scope>NUCLEOTIDE SEQUENCE [LARGE SCALE GENOMIC DNA]</scope>
    <source>
        <strain evidence="4">FI11154</strain>
    </source>
</reference>
<feature type="domain" description="AsmA" evidence="2">
    <location>
        <begin position="3"/>
        <end position="176"/>
    </location>
</feature>
<dbReference type="GO" id="GO:0005886">
    <property type="term" value="C:plasma membrane"/>
    <property type="evidence" value="ECO:0007669"/>
    <property type="project" value="TreeGrafter"/>
</dbReference>
<name>A0A2P9HNW8_9HYPH</name>
<dbReference type="PIRSF" id="PIRSF034039">
    <property type="entry name" value="UCP034039"/>
    <property type="match status" value="1"/>
</dbReference>